<gene>
    <name evidence="1" type="ORF">BPS26883_02073</name>
</gene>
<dbReference type="RefSeq" id="WP_174902152.1">
    <property type="nucleotide sequence ID" value="NZ_CABVPP010000011.1"/>
</dbReference>
<sequence>MHLLASHYQSEFLATPQLIRLDYAKGKDGFEPTLLVKGSTLLLKFMVLGSRLRFHLARVKGRLLYALTAYDDPSKPASLWSVVENEAEVTALRGLASGEPSPIFLFNELALNVAWSTVKASFPSEVNDWISNAKLGKGDCPAIAKEAGDLLERAFDGTTTPDELLSAEIVRIDEWHAVFNHFITSHGSNSPVDLFSRDEGGQQEQLAVWLTDSLHPRGVHHSPQIPKGNGTRELTDILLSHEAGALLIESKALTVFNRDKLPDRTKLAKDVSQHVEKAVRQLRGSIRRLKDGAPVTTRGGSAIDVERSQPAHAVVLIPEFDLIENQENYGLAFIADFMEATGGFIHLLDLAELLRVVQAAEMISRVSENVTPLMALDYCLVKRAEQTRVAGTLCIQVLLRMQE</sequence>
<name>A0A6P2JSS7_9BURK</name>
<dbReference type="GeneID" id="93169098"/>
<dbReference type="EMBL" id="CABVPP010000011">
    <property type="protein sequence ID" value="VWB45255.1"/>
    <property type="molecule type" value="Genomic_DNA"/>
</dbReference>
<reference evidence="1 2" key="1">
    <citation type="submission" date="2019-09" db="EMBL/GenBank/DDBJ databases">
        <authorList>
            <person name="Depoorter E."/>
        </authorList>
    </citation>
    <scope>NUCLEOTIDE SEQUENCE [LARGE SCALE GENOMIC DNA]</scope>
    <source>
        <strain evidence="1">LMG 26883</strain>
    </source>
</reference>
<dbReference type="AlphaFoldDB" id="A0A6P2JSS7"/>
<dbReference type="Proteomes" id="UP000494162">
    <property type="component" value="Unassembled WGS sequence"/>
</dbReference>
<protein>
    <submittedName>
        <fullName evidence="1">Uncharacterized protein</fullName>
    </submittedName>
</protein>
<organism evidence="1 2">
    <name type="scientific">Burkholderia pseudomultivorans</name>
    <dbReference type="NCBI Taxonomy" id="1207504"/>
    <lineage>
        <taxon>Bacteria</taxon>
        <taxon>Pseudomonadati</taxon>
        <taxon>Pseudomonadota</taxon>
        <taxon>Betaproteobacteria</taxon>
        <taxon>Burkholderiales</taxon>
        <taxon>Burkholderiaceae</taxon>
        <taxon>Burkholderia</taxon>
        <taxon>Burkholderia cepacia complex</taxon>
    </lineage>
</organism>
<accession>A0A6P2JSS7</accession>
<proteinExistence type="predicted"/>
<evidence type="ECO:0000313" key="1">
    <source>
        <dbReference type="EMBL" id="VWB45255.1"/>
    </source>
</evidence>
<evidence type="ECO:0000313" key="2">
    <source>
        <dbReference type="Proteomes" id="UP000494162"/>
    </source>
</evidence>